<evidence type="ECO:0000313" key="4">
    <source>
        <dbReference type="WBParaSite" id="HPBE_0001369301-mRNA-1"/>
    </source>
</evidence>
<accession>A0A3P7Z9N5</accession>
<gene>
    <name evidence="2" type="ORF">HPBE_LOCUS13694</name>
</gene>
<dbReference type="EMBL" id="UZAH01028029">
    <property type="protein sequence ID" value="VDO97081.1"/>
    <property type="molecule type" value="Genomic_DNA"/>
</dbReference>
<accession>A0A183FYH2</accession>
<proteinExistence type="predicted"/>
<sequence length="98" mass="11649">MREVRLRWYGHVLRGKEDSARKTGLYFEVSGKQPRGRPKQLWADTLHKDSKVAGADPDPARHRERWRHGTRRVDPAMKLDKRGRRIAMFVHRECLFDD</sequence>
<reference evidence="4" key="2">
    <citation type="submission" date="2019-09" db="UniProtKB">
        <authorList>
            <consortium name="WormBaseParasite"/>
        </authorList>
    </citation>
    <scope>IDENTIFICATION</scope>
</reference>
<reference evidence="2 3" key="1">
    <citation type="submission" date="2018-11" db="EMBL/GenBank/DDBJ databases">
        <authorList>
            <consortium name="Pathogen Informatics"/>
        </authorList>
    </citation>
    <scope>NUCLEOTIDE SEQUENCE [LARGE SCALE GENOMIC DNA]</scope>
</reference>
<organism evidence="3 4">
    <name type="scientific">Heligmosomoides polygyrus</name>
    <name type="common">Parasitic roundworm</name>
    <dbReference type="NCBI Taxonomy" id="6339"/>
    <lineage>
        <taxon>Eukaryota</taxon>
        <taxon>Metazoa</taxon>
        <taxon>Ecdysozoa</taxon>
        <taxon>Nematoda</taxon>
        <taxon>Chromadorea</taxon>
        <taxon>Rhabditida</taxon>
        <taxon>Rhabditina</taxon>
        <taxon>Rhabditomorpha</taxon>
        <taxon>Strongyloidea</taxon>
        <taxon>Heligmosomidae</taxon>
        <taxon>Heligmosomoides</taxon>
    </lineage>
</organism>
<dbReference type="WBParaSite" id="HPBE_0001369301-mRNA-1">
    <property type="protein sequence ID" value="HPBE_0001369301-mRNA-1"/>
    <property type="gene ID" value="HPBE_0001369301"/>
</dbReference>
<feature type="region of interest" description="Disordered" evidence="1">
    <location>
        <begin position="45"/>
        <end position="67"/>
    </location>
</feature>
<dbReference type="OrthoDB" id="5800121at2759"/>
<dbReference type="Proteomes" id="UP000050761">
    <property type="component" value="Unassembled WGS sequence"/>
</dbReference>
<keyword evidence="3" id="KW-1185">Reference proteome</keyword>
<name>A0A183FYH2_HELPZ</name>
<evidence type="ECO:0000313" key="2">
    <source>
        <dbReference type="EMBL" id="VDO97081.1"/>
    </source>
</evidence>
<evidence type="ECO:0000256" key="1">
    <source>
        <dbReference type="SAM" id="MobiDB-lite"/>
    </source>
</evidence>
<dbReference type="AlphaFoldDB" id="A0A183FYH2"/>
<protein>
    <submittedName>
        <fullName evidence="4">Transposase</fullName>
    </submittedName>
</protein>
<evidence type="ECO:0000313" key="3">
    <source>
        <dbReference type="Proteomes" id="UP000050761"/>
    </source>
</evidence>